<accession>A0A2P6FAH8</accession>
<dbReference type="EMBL" id="JTLV02000001">
    <property type="protein sequence ID" value="PQM30463.1"/>
    <property type="molecule type" value="Genomic_DNA"/>
</dbReference>
<reference evidence="2" key="1">
    <citation type="submission" date="2014-10" db="EMBL/GenBank/DDBJ databases">
        <authorList>
            <person name="Seo M.-J."/>
            <person name="Seok Y.J."/>
            <person name="Cha I.-T."/>
        </authorList>
    </citation>
    <scope>NUCLEOTIDE SEQUENCE</scope>
    <source>
        <strain evidence="2">MSRO</strain>
    </source>
</reference>
<dbReference type="AlphaFoldDB" id="A0A2P6FAH8"/>
<keyword evidence="1" id="KW-0812">Transmembrane</keyword>
<feature type="transmembrane region" description="Helical" evidence="1">
    <location>
        <begin position="46"/>
        <end position="66"/>
    </location>
</feature>
<evidence type="ECO:0000256" key="1">
    <source>
        <dbReference type="SAM" id="Phobius"/>
    </source>
</evidence>
<gene>
    <name evidence="3" type="ORF">D6D54_05525</name>
    <name evidence="2" type="ORF">SMSRO_SF002250</name>
</gene>
<evidence type="ECO:0000313" key="5">
    <source>
        <dbReference type="Proteomes" id="UP000274545"/>
    </source>
</evidence>
<keyword evidence="4" id="KW-1185">Reference proteome</keyword>
<organism evidence="2 4">
    <name type="scientific">Spiroplasma poulsonii</name>
    <dbReference type="NCBI Taxonomy" id="2138"/>
    <lineage>
        <taxon>Bacteria</taxon>
        <taxon>Bacillati</taxon>
        <taxon>Mycoplasmatota</taxon>
        <taxon>Mollicutes</taxon>
        <taxon>Entomoplasmatales</taxon>
        <taxon>Spiroplasmataceae</taxon>
        <taxon>Spiroplasma</taxon>
    </lineage>
</organism>
<reference evidence="2 4" key="2">
    <citation type="journal article" date="2015" name="MBio">
        <title>Genome sequence of the Drosophila melanogaster male-killing Spiroplasma strain MSRO endosymbiont.</title>
        <authorList>
            <person name="Paredes J.C."/>
            <person name="Herren J.K."/>
            <person name="Schupfer F."/>
            <person name="Marin R."/>
            <person name="Claverol S."/>
            <person name="Kuo C.H."/>
            <person name="Lemaitre B."/>
            <person name="Beven L."/>
        </authorList>
    </citation>
    <scope>NUCLEOTIDE SEQUENCE [LARGE SCALE GENOMIC DNA]</scope>
    <source>
        <strain evidence="2 4">MSRO</strain>
    </source>
</reference>
<keyword evidence="1" id="KW-0472">Membrane</keyword>
<dbReference type="Proteomes" id="UP000031565">
    <property type="component" value="Unassembled WGS sequence"/>
</dbReference>
<comment type="caution">
    <text evidence="2">The sequence shown here is derived from an EMBL/GenBank/DDBJ whole genome shotgun (WGS) entry which is preliminary data.</text>
</comment>
<reference evidence="3 5" key="4">
    <citation type="journal article" date="2019" name="Genome Biol. Evol.">
        <title>Toxin and genome evolution in a Drosophila defensive symbiosis.</title>
        <authorList>
            <person name="Ballinger M.J."/>
            <person name="Gawryluk R.M."/>
            <person name="Perlman S.J."/>
        </authorList>
    </citation>
    <scope>NUCLEOTIDE SEQUENCE [LARGE SCALE GENOMIC DNA]</scope>
    <source>
        <strain evidence="3">SNeo</strain>
        <strain evidence="5">sNeo</strain>
    </source>
</reference>
<sequence length="81" mass="9617">MKKTEKRKLKLWHKITIWGILNAYALAMLIAVLALPQTPWHCRLFAFINIFVVLLIQVVYYTRLYVKNKKKSIKSKTVELK</sequence>
<dbReference type="OrthoDB" id="390258at2"/>
<evidence type="ECO:0000313" key="3">
    <source>
        <dbReference type="EMBL" id="RUP76644.1"/>
    </source>
</evidence>
<proteinExistence type="predicted"/>
<dbReference type="EMBL" id="RAHC01000006">
    <property type="protein sequence ID" value="RUP76644.1"/>
    <property type="molecule type" value="Genomic_DNA"/>
</dbReference>
<protein>
    <submittedName>
        <fullName evidence="2">Uncharacterized protein</fullName>
    </submittedName>
</protein>
<feature type="transmembrane region" description="Helical" evidence="1">
    <location>
        <begin position="12"/>
        <end position="34"/>
    </location>
</feature>
<dbReference type="Proteomes" id="UP000274545">
    <property type="component" value="Unassembled WGS sequence"/>
</dbReference>
<keyword evidence="1" id="KW-1133">Transmembrane helix</keyword>
<reference evidence="2" key="3">
    <citation type="submission" date="2017-11" db="EMBL/GenBank/DDBJ databases">
        <title>Cell-free culture of the endosymbiotic bacteria Spiroplasma poulsonii highlights bacterial genes involved in host-symbiont interactions.</title>
        <authorList>
            <person name="Masson F."/>
            <person name="Calderon Copete S.P."/>
            <person name="Schupfer F."/>
            <person name="Garcia-Arraez G."/>
            <person name="Lemaitre B."/>
        </authorList>
    </citation>
    <scope>NUCLEOTIDE SEQUENCE</scope>
    <source>
        <strain evidence="2">MSRO</strain>
    </source>
</reference>
<evidence type="ECO:0000313" key="2">
    <source>
        <dbReference type="EMBL" id="PQM30463.1"/>
    </source>
</evidence>
<name>A0A2P6FAH8_9MOLU</name>
<dbReference type="RefSeq" id="WP_040092631.1">
    <property type="nucleotide sequence ID" value="NZ_CM020866.1"/>
</dbReference>
<evidence type="ECO:0000313" key="4">
    <source>
        <dbReference type="Proteomes" id="UP000031565"/>
    </source>
</evidence>